<dbReference type="InterPro" id="IPR036390">
    <property type="entry name" value="WH_DNA-bd_sf"/>
</dbReference>
<evidence type="ECO:0000313" key="2">
    <source>
        <dbReference type="Proteomes" id="UP000189857"/>
    </source>
</evidence>
<evidence type="ECO:0008006" key="3">
    <source>
        <dbReference type="Google" id="ProtNLM"/>
    </source>
</evidence>
<dbReference type="SUPFAM" id="SSF46785">
    <property type="entry name" value="Winged helix' DNA-binding domain"/>
    <property type="match status" value="1"/>
</dbReference>
<dbReference type="Gene3D" id="1.10.10.10">
    <property type="entry name" value="Winged helix-like DNA-binding domain superfamily/Winged helix DNA-binding domain"/>
    <property type="match status" value="1"/>
</dbReference>
<proteinExistence type="predicted"/>
<reference evidence="1 2" key="1">
    <citation type="submission" date="2017-02" db="EMBL/GenBank/DDBJ databases">
        <authorList>
            <person name="Peterson S.W."/>
        </authorList>
    </citation>
    <scope>NUCLEOTIDE SEQUENCE [LARGE SCALE GENOMIC DNA]</scope>
    <source>
        <strain evidence="1 2">ATCC 17233</strain>
    </source>
</reference>
<dbReference type="InterPro" id="IPR025374">
    <property type="entry name" value="DUF4364"/>
</dbReference>
<sequence>MEGLFLYKLIILYMLDRIDEYMLTNTQLNDFILDKGYTNNPFNIHESLSELIDAGFISRNVIRDTTHYKITNAGEEALSYFENRLPIAIKQDILDYFAEQRINLKNESQIYSDYFFNDNQEYTVECIIKERKDIVLDLKLSVPTKSLATSICDSWREKSADVYSYLINELFTNEDK</sequence>
<evidence type="ECO:0000313" key="1">
    <source>
        <dbReference type="EMBL" id="SJZ35182.1"/>
    </source>
</evidence>
<dbReference type="AlphaFoldDB" id="A0A1T4JY43"/>
<keyword evidence="2" id="KW-1185">Reference proteome</keyword>
<organism evidence="1 2">
    <name type="scientific">Eubacterium ruminantium</name>
    <dbReference type="NCBI Taxonomy" id="42322"/>
    <lineage>
        <taxon>Bacteria</taxon>
        <taxon>Bacillati</taxon>
        <taxon>Bacillota</taxon>
        <taxon>Clostridia</taxon>
        <taxon>Eubacteriales</taxon>
        <taxon>Eubacteriaceae</taxon>
        <taxon>Eubacterium</taxon>
    </lineage>
</organism>
<gene>
    <name evidence="1" type="ORF">SAMN02745110_00026</name>
</gene>
<accession>A0A1T4JY43</accession>
<dbReference type="EMBL" id="FUXA01000003">
    <property type="protein sequence ID" value="SJZ35182.1"/>
    <property type="molecule type" value="Genomic_DNA"/>
</dbReference>
<dbReference type="RefSeq" id="WP_173472798.1">
    <property type="nucleotide sequence ID" value="NZ_CACZYW010000011.1"/>
</dbReference>
<protein>
    <recommendedName>
        <fullName evidence="3">DUF4364 domain-containing protein</fullName>
    </recommendedName>
</protein>
<dbReference type="Pfam" id="PF14277">
    <property type="entry name" value="DUF4364"/>
    <property type="match status" value="1"/>
</dbReference>
<dbReference type="InterPro" id="IPR036388">
    <property type="entry name" value="WH-like_DNA-bd_sf"/>
</dbReference>
<dbReference type="Proteomes" id="UP000189857">
    <property type="component" value="Unassembled WGS sequence"/>
</dbReference>
<name>A0A1T4JY43_9FIRM</name>